<protein>
    <submittedName>
        <fullName evidence="1">Uncharacterized protein</fullName>
    </submittedName>
</protein>
<keyword evidence="2" id="KW-1185">Reference proteome</keyword>
<accession>A0AAQ3SYL6</accession>
<name>A0AAQ3SYL6_PASNO</name>
<proteinExistence type="predicted"/>
<dbReference type="Proteomes" id="UP001341281">
    <property type="component" value="Chromosome 03"/>
</dbReference>
<reference evidence="1 2" key="1">
    <citation type="submission" date="2024-02" db="EMBL/GenBank/DDBJ databases">
        <title>High-quality chromosome-scale genome assembly of Pensacola bahiagrass (Paspalum notatum Flugge var. saurae).</title>
        <authorList>
            <person name="Vega J.M."/>
            <person name="Podio M."/>
            <person name="Orjuela J."/>
            <person name="Siena L.A."/>
            <person name="Pessino S.C."/>
            <person name="Combes M.C."/>
            <person name="Mariac C."/>
            <person name="Albertini E."/>
            <person name="Pupilli F."/>
            <person name="Ortiz J.P.A."/>
            <person name="Leblanc O."/>
        </authorList>
    </citation>
    <scope>NUCLEOTIDE SEQUENCE [LARGE SCALE GENOMIC DNA]</scope>
    <source>
        <strain evidence="1">R1</strain>
        <tissue evidence="1">Leaf</tissue>
    </source>
</reference>
<organism evidence="1 2">
    <name type="scientific">Paspalum notatum var. saurae</name>
    <dbReference type="NCBI Taxonomy" id="547442"/>
    <lineage>
        <taxon>Eukaryota</taxon>
        <taxon>Viridiplantae</taxon>
        <taxon>Streptophyta</taxon>
        <taxon>Embryophyta</taxon>
        <taxon>Tracheophyta</taxon>
        <taxon>Spermatophyta</taxon>
        <taxon>Magnoliopsida</taxon>
        <taxon>Liliopsida</taxon>
        <taxon>Poales</taxon>
        <taxon>Poaceae</taxon>
        <taxon>PACMAD clade</taxon>
        <taxon>Panicoideae</taxon>
        <taxon>Andropogonodae</taxon>
        <taxon>Paspaleae</taxon>
        <taxon>Paspalinae</taxon>
        <taxon>Paspalum</taxon>
    </lineage>
</organism>
<dbReference type="AlphaFoldDB" id="A0AAQ3SYL6"/>
<evidence type="ECO:0000313" key="1">
    <source>
        <dbReference type="EMBL" id="WVZ62929.1"/>
    </source>
</evidence>
<sequence>MLQLDAGVQGDLPLLPLGGLMVGQLDSDEGKAKDGHTEIGRSELCLGTYGSHRHKVYDNCIQAYMIERFRQDQLSSD</sequence>
<gene>
    <name evidence="1" type="ORF">U9M48_012619</name>
</gene>
<evidence type="ECO:0000313" key="2">
    <source>
        <dbReference type="Proteomes" id="UP001341281"/>
    </source>
</evidence>
<dbReference type="EMBL" id="CP144747">
    <property type="protein sequence ID" value="WVZ62929.1"/>
    <property type="molecule type" value="Genomic_DNA"/>
</dbReference>